<feature type="transmembrane region" description="Helical" evidence="3">
    <location>
        <begin position="56"/>
        <end position="77"/>
    </location>
</feature>
<dbReference type="Gene3D" id="1.10.287.1490">
    <property type="match status" value="1"/>
</dbReference>
<evidence type="ECO:0000313" key="5">
    <source>
        <dbReference type="WBParaSite" id="TMUE_1000004306.1"/>
    </source>
</evidence>
<feature type="coiled-coil region" evidence="1">
    <location>
        <begin position="813"/>
        <end position="875"/>
    </location>
</feature>
<feature type="coiled-coil region" evidence="1">
    <location>
        <begin position="1030"/>
        <end position="1268"/>
    </location>
</feature>
<feature type="coiled-coil region" evidence="1">
    <location>
        <begin position="576"/>
        <end position="756"/>
    </location>
</feature>
<evidence type="ECO:0000313" key="4">
    <source>
        <dbReference type="Proteomes" id="UP000046395"/>
    </source>
</evidence>
<feature type="compositionally biased region" description="Polar residues" evidence="2">
    <location>
        <begin position="206"/>
        <end position="217"/>
    </location>
</feature>
<feature type="region of interest" description="Disordered" evidence="2">
    <location>
        <begin position="184"/>
        <end position="217"/>
    </location>
</feature>
<keyword evidence="3" id="KW-0472">Membrane</keyword>
<keyword evidence="1" id="KW-0175">Coiled coil</keyword>
<keyword evidence="3" id="KW-1133">Transmembrane helix</keyword>
<reference evidence="5" key="1">
    <citation type="submission" date="2019-12" db="UniProtKB">
        <authorList>
            <consortium name="WormBaseParasite"/>
        </authorList>
    </citation>
    <scope>IDENTIFICATION</scope>
</reference>
<dbReference type="PANTHER" id="PTHR23159:SF31">
    <property type="entry name" value="CENTROSOME-ASSOCIATED PROTEIN CEP250 ISOFORM X1"/>
    <property type="match status" value="1"/>
</dbReference>
<dbReference type="STRING" id="70415.A0A5S6QAE9"/>
<evidence type="ECO:0000256" key="3">
    <source>
        <dbReference type="SAM" id="Phobius"/>
    </source>
</evidence>
<feature type="compositionally biased region" description="Polar residues" evidence="2">
    <location>
        <begin position="186"/>
        <end position="197"/>
    </location>
</feature>
<organism evidence="4 5">
    <name type="scientific">Trichuris muris</name>
    <name type="common">Mouse whipworm</name>
    <dbReference type="NCBI Taxonomy" id="70415"/>
    <lineage>
        <taxon>Eukaryota</taxon>
        <taxon>Metazoa</taxon>
        <taxon>Ecdysozoa</taxon>
        <taxon>Nematoda</taxon>
        <taxon>Enoplea</taxon>
        <taxon>Dorylaimia</taxon>
        <taxon>Trichinellida</taxon>
        <taxon>Trichuridae</taxon>
        <taxon>Trichuris</taxon>
    </lineage>
</organism>
<sequence length="1308" mass="149109">MNVLHSCPCWTKNEQQSIIAPYYEARRRSWDGIPLSSTRHIAVINTSLPVHLIINWLLWVVFGLLIVACIFLSSIMAEDVGGNSPDKGSESELASADPENLFSNDHTLIQTDIPVQEPVLDNSISDAVNTSRNASSFEELKRRVEEQRTAFIRCQENVRQCHQNIIAFNETCAESVMEMSLLPRPNITSTPNKNASSDALRLKYDPNSNNDSVVSERQSDLSQSLRESLSVELLHMHRWWKKNIKELQEREKQFLKLEKSFHELLLAKHARYVNLWHALQGVKRDFSAFRSEIFRILRCVDGDIQQSIKRNALIWEKFNMKTVTRTVHKLRRLRSRTIIAAQGSSRNELSLSDSSRNTGADNSRTVALNSTADTEPAIAQHLQDKVEALENGMRQCYIELNAILANLMDVHVGIPVDLENSVFVSTSGCLALLQSVGMAVTQLKLAQKNVEQSLSETLLSLSEVTSSHRQCAVRYSLLEEEKTLLKRQLMKANEENADAHEELDLIILRLTEATEAIETSYYTGAVAKDNSLQLEEIVAKDQETAQVNRKIKQDFDVLIEEKYRLASENEALSTSVATLRADLARSKSRAETLEQTVNNDKSELSALKRERQELVEKIAELEERFETALFVGKGNEDSNASRTILDHLECENKSLLSEKHQLVKKIAQMERNLKAVESQNARLEERIISYQEASEKFQTELMQSESNMMDVTRKLQSCAIANNELNASIGILREERNQLENKLLQANNLLSDWERKHNAVVAESNQLLSSINLIREEVKTLEMQKVEMEVSSSRFKAQIDELELGKAQCKVENGRLNSELVQLDRQLNDLQIQMEDLSKRYADSKEENVGLSDKVSVLNTLITEQNEALKLLEENNGLLMSENEGYAKSVEQKDVCIRDLQEQLSSLTNTYGVQLSEADKLKEGLEQLAEEKNNLVNACVQKTISLTEYEQSVNLLSTEKNQLKQKLAETDSKLESVCSRNERLVDELEAKNAKISSLSSKLARCRSDKANQEMRLKECVAVNKTGEAKVVKLQNKIDLLTVEKHNLEEEGQKLRFQLQLCKKQCESERKARRDVENRCANMEVTLEEANAQMKDMQRIAATTHDSELELKQRLDSMKTKKEQWVATCAEMKRNFSALEQEKAYLETKLRKEEGEYAIVLSELEEVQMREQHLLEAIETMNRDRVALDQAISSSESEKLMLVKEIQDLKNQIIMREQNMADKLTDISVCHQKELQFLQEKRSDEKHLITKLRARITQLESELDDEKKKRELSIMRSAESLLDVPILRSNSRMSGTLPADVQMLSDGNV</sequence>
<accession>A0A5S6QAE9</accession>
<proteinExistence type="predicted"/>
<dbReference type="PANTHER" id="PTHR23159">
    <property type="entry name" value="CENTROSOMAL PROTEIN 2"/>
    <property type="match status" value="1"/>
</dbReference>
<keyword evidence="3" id="KW-0812">Transmembrane</keyword>
<keyword evidence="4" id="KW-1185">Reference proteome</keyword>
<dbReference type="WBParaSite" id="TMUE_1000004306.1">
    <property type="protein sequence ID" value="TMUE_1000004306.1"/>
    <property type="gene ID" value="WBGene00298905"/>
</dbReference>
<feature type="coiled-coil region" evidence="1">
    <location>
        <begin position="915"/>
        <end position="1001"/>
    </location>
</feature>
<dbReference type="Proteomes" id="UP000046395">
    <property type="component" value="Unassembled WGS sequence"/>
</dbReference>
<name>A0A5S6QAE9_TRIMR</name>
<evidence type="ECO:0000256" key="2">
    <source>
        <dbReference type="SAM" id="MobiDB-lite"/>
    </source>
</evidence>
<protein>
    <submittedName>
        <fullName evidence="5">Uncharacterized protein</fullName>
    </submittedName>
</protein>
<evidence type="ECO:0000256" key="1">
    <source>
        <dbReference type="SAM" id="Coils"/>
    </source>
</evidence>
<feature type="coiled-coil region" evidence="1">
    <location>
        <begin position="475"/>
        <end position="502"/>
    </location>
</feature>